<dbReference type="EMBL" id="MIKC01000003">
    <property type="protein sequence ID" value="OEG23558.1"/>
    <property type="molecule type" value="Genomic_DNA"/>
</dbReference>
<feature type="transmembrane region" description="Helical" evidence="1">
    <location>
        <begin position="73"/>
        <end position="94"/>
    </location>
</feature>
<feature type="transmembrane region" description="Helical" evidence="1">
    <location>
        <begin position="422"/>
        <end position="443"/>
    </location>
</feature>
<feature type="transmembrane region" description="Helical" evidence="1">
    <location>
        <begin position="243"/>
        <end position="264"/>
    </location>
</feature>
<feature type="transmembrane region" description="Helical" evidence="1">
    <location>
        <begin position="144"/>
        <end position="175"/>
    </location>
</feature>
<dbReference type="Proteomes" id="UP000094469">
    <property type="component" value="Unassembled WGS sequence"/>
</dbReference>
<sequence length="527" mass="59531">MNKKQLLELTRVNLRYANPQVTERARKKGKSGKALTRSLINQYLLSGVLFLMIYGVTMFMIDFSQMPGFFTYYVALFAILAFSQGITVIYNVFFESQDLPAYLPLPFRQSMIFTAKILVVALTVVPFVFPMLVVFLLTGWRSGVLLPITIILAILLFLLVLAVIFAFCCLIVFGLTRTTFFKKHKKVVTSLLLGISMAIAIIGIIMMNGQTSYSETTQMDRVPIYLFIPLFQIISEPFSPTGLLSFIALLGLLLLLLLAIKLFILPKLYEQLTDASTAKVSSRRKRKENQNLKQLLINYNTQLIKEPNLIMQVLSNSLLMPLIFIVTFALGGSLNLNTLEFRFIGVVFLTGIALAWMTINQTSFISNLISLDQENFNFIQSLPLSMHGYMKQKFFVGLIVQCLLTSGVALIGGILFKLPFLFIISLLLGSLLGSYLLCLRFFARDYRFILLEWTSISQLFNRGGGNVGLVLTMLGSIFVSLIVLVLYGVAAMYLPFWPLNLCVLALLSLVSILWIRYYRTHFWALFS</sequence>
<feature type="transmembrane region" description="Helical" evidence="1">
    <location>
        <begin position="187"/>
        <end position="207"/>
    </location>
</feature>
<feature type="transmembrane region" description="Helical" evidence="1">
    <location>
        <begin position="464"/>
        <end position="490"/>
    </location>
</feature>
<keyword evidence="3" id="KW-1185">Reference proteome</keyword>
<name>A0A1E5HF38_9ENTE</name>
<protein>
    <submittedName>
        <fullName evidence="2">ABC transporter</fullName>
    </submittedName>
</protein>
<keyword evidence="1" id="KW-0812">Transmembrane</keyword>
<dbReference type="OrthoDB" id="2176387at2"/>
<keyword evidence="1" id="KW-0472">Membrane</keyword>
<feature type="transmembrane region" description="Helical" evidence="1">
    <location>
        <begin position="309"/>
        <end position="329"/>
    </location>
</feature>
<comment type="caution">
    <text evidence="2">The sequence shown here is derived from an EMBL/GenBank/DDBJ whole genome shotgun (WGS) entry which is preliminary data.</text>
</comment>
<keyword evidence="1" id="KW-1133">Transmembrane helix</keyword>
<proteinExistence type="predicted"/>
<evidence type="ECO:0000313" key="3">
    <source>
        <dbReference type="Proteomes" id="UP000094469"/>
    </source>
</evidence>
<organism evidence="2 3">
    <name type="scientific">Enterococcus ureilyticus</name>
    <dbReference type="NCBI Taxonomy" id="1131292"/>
    <lineage>
        <taxon>Bacteria</taxon>
        <taxon>Bacillati</taxon>
        <taxon>Bacillota</taxon>
        <taxon>Bacilli</taxon>
        <taxon>Lactobacillales</taxon>
        <taxon>Enterococcaceae</taxon>
        <taxon>Enterococcus</taxon>
    </lineage>
</organism>
<feature type="transmembrane region" description="Helical" evidence="1">
    <location>
        <begin position="394"/>
        <end position="416"/>
    </location>
</feature>
<accession>A0A1E5HF38</accession>
<dbReference type="AlphaFoldDB" id="A0A1E5HF38"/>
<feature type="transmembrane region" description="Helical" evidence="1">
    <location>
        <begin position="496"/>
        <end position="515"/>
    </location>
</feature>
<evidence type="ECO:0000313" key="2">
    <source>
        <dbReference type="EMBL" id="OEG23558.1"/>
    </source>
</evidence>
<dbReference type="STRING" id="1131292.BCR24_11020"/>
<gene>
    <name evidence="2" type="ORF">BCR24_11020</name>
</gene>
<dbReference type="RefSeq" id="WP_069639033.1">
    <property type="nucleotide sequence ID" value="NZ_JAFBEZ010000010.1"/>
</dbReference>
<feature type="transmembrane region" description="Helical" evidence="1">
    <location>
        <begin position="341"/>
        <end position="359"/>
    </location>
</feature>
<reference evidence="3" key="1">
    <citation type="submission" date="2016-09" db="EMBL/GenBank/DDBJ databases">
        <authorList>
            <person name="Gulvik C.A."/>
        </authorList>
    </citation>
    <scope>NUCLEOTIDE SEQUENCE [LARGE SCALE GENOMIC DNA]</scope>
    <source>
        <strain evidence="3">LMG 26676</strain>
    </source>
</reference>
<feature type="transmembrane region" description="Helical" evidence="1">
    <location>
        <begin position="43"/>
        <end position="61"/>
    </location>
</feature>
<evidence type="ECO:0000256" key="1">
    <source>
        <dbReference type="SAM" id="Phobius"/>
    </source>
</evidence>
<feature type="transmembrane region" description="Helical" evidence="1">
    <location>
        <begin position="115"/>
        <end position="138"/>
    </location>
</feature>